<feature type="coiled-coil region" evidence="2">
    <location>
        <begin position="265"/>
        <end position="293"/>
    </location>
</feature>
<evidence type="ECO:0000313" key="6">
    <source>
        <dbReference type="Proteomes" id="UP000222366"/>
    </source>
</evidence>
<keyword evidence="4" id="KW-1133">Transmembrane helix</keyword>
<keyword evidence="4" id="KW-0812">Transmembrane</keyword>
<feature type="coiled-coil region" evidence="2">
    <location>
        <begin position="325"/>
        <end position="477"/>
    </location>
</feature>
<organism evidence="5 6">
    <name type="scientific">Xenorhabdus stockiae</name>
    <dbReference type="NCBI Taxonomy" id="351614"/>
    <lineage>
        <taxon>Bacteria</taxon>
        <taxon>Pseudomonadati</taxon>
        <taxon>Pseudomonadota</taxon>
        <taxon>Gammaproteobacteria</taxon>
        <taxon>Enterobacterales</taxon>
        <taxon>Morganellaceae</taxon>
        <taxon>Xenorhabdus</taxon>
    </lineage>
</organism>
<protein>
    <submittedName>
        <fullName evidence="5">Inner membrane protein YqiK</fullName>
    </submittedName>
</protein>
<comment type="subcellular location">
    <subcellularLocation>
        <location evidence="1">Endomembrane system</location>
    </subcellularLocation>
</comment>
<evidence type="ECO:0000256" key="1">
    <source>
        <dbReference type="ARBA" id="ARBA00004308"/>
    </source>
</evidence>
<evidence type="ECO:0000256" key="2">
    <source>
        <dbReference type="SAM" id="Coils"/>
    </source>
</evidence>
<sequence length="743" mass="83182">MSDINLADFMPFLIIIATIIIVILGFFGLFKAFYIKVPQGTALIVNDMSAQPKVHFTGALVYPVIYKKEFMRISLLTLEVDRRGKDGLICKDNLRADITVAFYLRVNETTEDVLKVAKSIGVERASDHNAVNALFSAKFSEALKTVGKQFELSKLFEDRQNFRDRIVDVIGKDLNGYALEDVAIDYLEQTPKNSLDPNNIFDAEGIRKITEITAIHNIETNQKERDQELAIQKKNVETREASLALERQQADAEARQKREIESIRARETAETLKVKEEERLKAEQARIQTQQEIEIREENRLREVEVAQQNRERAVIIEMEKVTRAQELEIVSREREVELQRIEKEKALEEERKNISNVIRERVAVEKTVAQEEERIKEVRMISEADRKKQITIIDAQAKAEQELVRQVKQAEADENSAKYKALEISTMAQAELEAAAKQSEAKKRMAEGIEAEEAALGLAEARIRQAKAEAEEKEGLVQANIIAEKLLAEARGTQEKGLAEARVMEAQADASEKQGLAEAKVLEEKLSAQARGDEQQAHAKEKLGLVDAKVLEEKLTAQARGEGQLGTAQAEVIRQRLKAEADGLTDKFTAMGNLNDTARDHEEFRMRLEKDFEQAMSAIAANKEIAKEQAEVLAAALSKTNIDIVGGDGSFFNTFSKALTVGKAINGVVDKSPLVKSAVDKLLTGKGDKGIVEKFVEKEVGEKKLDFNALLQNPEVQSLVNMFSGNQKDQTPKSPNKDNSEE</sequence>
<dbReference type="GO" id="GO:0012505">
    <property type="term" value="C:endomembrane system"/>
    <property type="evidence" value="ECO:0007669"/>
    <property type="project" value="UniProtKB-SubCell"/>
</dbReference>
<keyword evidence="2" id="KW-0175">Coiled coil</keyword>
<feature type="region of interest" description="Disordered" evidence="3">
    <location>
        <begin position="722"/>
        <end position="743"/>
    </location>
</feature>
<keyword evidence="6" id="KW-1185">Reference proteome</keyword>
<dbReference type="EMBL" id="NJAJ01000010">
    <property type="protein sequence ID" value="PHM66140.1"/>
    <property type="molecule type" value="Genomic_DNA"/>
</dbReference>
<dbReference type="SUPFAM" id="SSF117892">
    <property type="entry name" value="Band 7/SPFH domain"/>
    <property type="match status" value="1"/>
</dbReference>
<reference evidence="5 6" key="1">
    <citation type="journal article" date="2017" name="Nat. Microbiol.">
        <title>Natural product diversity associated with the nematode symbionts Photorhabdus and Xenorhabdus.</title>
        <authorList>
            <person name="Tobias N.J."/>
            <person name="Wolff H."/>
            <person name="Djahanschiri B."/>
            <person name="Grundmann F."/>
            <person name="Kronenwerth M."/>
            <person name="Shi Y.M."/>
            <person name="Simonyi S."/>
            <person name="Grun P."/>
            <person name="Shapiro-Ilan D."/>
            <person name="Pidot S.J."/>
            <person name="Stinear T.P."/>
            <person name="Ebersberger I."/>
            <person name="Bode H.B."/>
        </authorList>
    </citation>
    <scope>NUCLEOTIDE SEQUENCE [LARGE SCALE GENOMIC DNA]</scope>
    <source>
        <strain evidence="5 6">DSM 17904</strain>
    </source>
</reference>
<proteinExistence type="predicted"/>
<name>A0A2D0KRT8_9GAMM</name>
<dbReference type="GO" id="GO:0005886">
    <property type="term" value="C:plasma membrane"/>
    <property type="evidence" value="ECO:0007669"/>
    <property type="project" value="TreeGrafter"/>
</dbReference>
<gene>
    <name evidence="5" type="primary">yqiK</name>
    <name evidence="5" type="ORF">Xsto_01365</name>
</gene>
<feature type="compositionally biased region" description="Polar residues" evidence="3">
    <location>
        <begin position="722"/>
        <end position="735"/>
    </location>
</feature>
<evidence type="ECO:0000313" key="5">
    <source>
        <dbReference type="EMBL" id="PHM66140.1"/>
    </source>
</evidence>
<dbReference type="PANTHER" id="PTHR13806:SF31">
    <property type="entry name" value="FLOTILLIN-LIKE PROTEIN 1-RELATED"/>
    <property type="match status" value="1"/>
</dbReference>
<dbReference type="PANTHER" id="PTHR13806">
    <property type="entry name" value="FLOTILLIN-RELATED"/>
    <property type="match status" value="1"/>
</dbReference>
<dbReference type="AlphaFoldDB" id="A0A2D0KRT8"/>
<feature type="transmembrane region" description="Helical" evidence="4">
    <location>
        <begin position="12"/>
        <end position="34"/>
    </location>
</feature>
<dbReference type="InterPro" id="IPR027705">
    <property type="entry name" value="Flotillin_fam"/>
</dbReference>
<evidence type="ECO:0000256" key="3">
    <source>
        <dbReference type="SAM" id="MobiDB-lite"/>
    </source>
</evidence>
<dbReference type="InterPro" id="IPR036013">
    <property type="entry name" value="Band_7/SPFH_dom_sf"/>
</dbReference>
<dbReference type="Proteomes" id="UP000222366">
    <property type="component" value="Unassembled WGS sequence"/>
</dbReference>
<accession>A0A2D0KRT8</accession>
<comment type="caution">
    <text evidence="5">The sequence shown here is derived from an EMBL/GenBank/DDBJ whole genome shotgun (WGS) entry which is preliminary data.</text>
</comment>
<keyword evidence="4" id="KW-0472">Membrane</keyword>
<evidence type="ECO:0000256" key="4">
    <source>
        <dbReference type="SAM" id="Phobius"/>
    </source>
</evidence>